<dbReference type="GO" id="GO:0000221">
    <property type="term" value="C:vacuolar proton-transporting V-type ATPase, V1 domain"/>
    <property type="evidence" value="ECO:0007669"/>
    <property type="project" value="InterPro"/>
</dbReference>
<dbReference type="OrthoDB" id="10263554at2759"/>
<dbReference type="Pfam" id="PF03224">
    <property type="entry name" value="V-ATPase_H_N"/>
    <property type="match status" value="1"/>
</dbReference>
<dbReference type="InterPro" id="IPR011989">
    <property type="entry name" value="ARM-like"/>
</dbReference>
<evidence type="ECO:0000313" key="2">
    <source>
        <dbReference type="EMBL" id="PHJ21581.1"/>
    </source>
</evidence>
<organism evidence="2 3">
    <name type="scientific">Cystoisospora suis</name>
    <dbReference type="NCBI Taxonomy" id="483139"/>
    <lineage>
        <taxon>Eukaryota</taxon>
        <taxon>Sar</taxon>
        <taxon>Alveolata</taxon>
        <taxon>Apicomplexa</taxon>
        <taxon>Conoidasida</taxon>
        <taxon>Coccidia</taxon>
        <taxon>Eucoccidiorida</taxon>
        <taxon>Eimeriorina</taxon>
        <taxon>Sarcocystidae</taxon>
        <taxon>Cystoisospora</taxon>
    </lineage>
</organism>
<accession>A0A2C6KB32</accession>
<dbReference type="SUPFAM" id="SSF48371">
    <property type="entry name" value="ARM repeat"/>
    <property type="match status" value="1"/>
</dbReference>
<feature type="region of interest" description="Disordered" evidence="1">
    <location>
        <begin position="1"/>
        <end position="61"/>
    </location>
</feature>
<dbReference type="RefSeq" id="XP_067923263.1">
    <property type="nucleotide sequence ID" value="XM_068064762.1"/>
</dbReference>
<keyword evidence="3" id="KW-1185">Reference proteome</keyword>
<reference evidence="2 3" key="1">
    <citation type="journal article" date="2017" name="Int. J. Parasitol.">
        <title>The genome of the protozoan parasite Cystoisospora suis and a reverse vaccinology approach to identify vaccine candidates.</title>
        <authorList>
            <person name="Palmieri N."/>
            <person name="Shrestha A."/>
            <person name="Ruttkowski B."/>
            <person name="Beck T."/>
            <person name="Vogl C."/>
            <person name="Tomley F."/>
            <person name="Blake D.P."/>
            <person name="Joachim A."/>
        </authorList>
    </citation>
    <scope>NUCLEOTIDE SEQUENCE [LARGE SCALE GENOMIC DNA]</scope>
    <source>
        <strain evidence="2 3">Wien I</strain>
    </source>
</reference>
<dbReference type="VEuPathDB" id="ToxoDB:CSUI_004574"/>
<dbReference type="AlphaFoldDB" id="A0A2C6KB32"/>
<feature type="compositionally biased region" description="Gly residues" evidence="1">
    <location>
        <begin position="19"/>
        <end position="37"/>
    </location>
</feature>
<feature type="compositionally biased region" description="Low complexity" evidence="1">
    <location>
        <begin position="1"/>
        <end position="11"/>
    </location>
</feature>
<dbReference type="Gene3D" id="1.25.10.10">
    <property type="entry name" value="Leucine-rich Repeat Variant"/>
    <property type="match status" value="1"/>
</dbReference>
<proteinExistence type="predicted"/>
<feature type="compositionally biased region" description="Polar residues" evidence="1">
    <location>
        <begin position="41"/>
        <end position="58"/>
    </location>
</feature>
<dbReference type="GeneID" id="94427973"/>
<name>A0A2C6KB32_9APIC</name>
<protein>
    <submittedName>
        <fullName evidence="2">Vacuolar atp synthase subunit</fullName>
    </submittedName>
</protein>
<comment type="caution">
    <text evidence="2">The sequence shown here is derived from an EMBL/GenBank/DDBJ whole genome shotgun (WGS) entry which is preliminary data.</text>
</comment>
<dbReference type="PANTHER" id="PTHR10698:SF0">
    <property type="entry name" value="V-TYPE PROTON ATPASE SUBUNIT H"/>
    <property type="match status" value="1"/>
</dbReference>
<evidence type="ECO:0000256" key="1">
    <source>
        <dbReference type="SAM" id="MobiDB-lite"/>
    </source>
</evidence>
<dbReference type="GO" id="GO:0046961">
    <property type="term" value="F:proton-transporting ATPase activity, rotational mechanism"/>
    <property type="evidence" value="ECO:0007669"/>
    <property type="project" value="InterPro"/>
</dbReference>
<dbReference type="Proteomes" id="UP000221165">
    <property type="component" value="Unassembled WGS sequence"/>
</dbReference>
<dbReference type="InterPro" id="IPR016024">
    <property type="entry name" value="ARM-type_fold"/>
</dbReference>
<dbReference type="InterPro" id="IPR004908">
    <property type="entry name" value="ATPase_V1-cplx_hsu"/>
</dbReference>
<gene>
    <name evidence="2" type="ORF">CSUI_004574</name>
</gene>
<dbReference type="PANTHER" id="PTHR10698">
    <property type="entry name" value="V-TYPE PROTON ATPASE SUBUNIT H"/>
    <property type="match status" value="1"/>
</dbReference>
<sequence length="430" mass="47440">MRLDKSSSSSSAHHHQTPSGGGGGGHQGSHTSSGGGELLHHTSTPGKATAHPQKSSHLQGEAHYTDNADQNEQVRLLNRLANAEGSSQVKQDAVMATMPDWTTLEKAGVLPVGMSSVLSKINPLALDDFAEMLAADEDLVAALLNLIRLEGDLHTVQYVLTILCEIVRDDSSKYEALCSATAGLRHPGGGNEVFQTFRQLLETPNLDSYTADRAAFLLSGFMCRAHSGAFTDNQVEYLIQGLLHGRAANKFLLTEGGRLDAFVNLLKIDRFRPVLWEQRGFLELILKNLSLSLPASILYKAMFCTWLLTFHEAFLPQLNDKGTVLAVCLVLKESRVEKVIRVGLGVLSNLLKCDSAVETIIEQNVAQVLALLEFEKWRDADMYDDIRLATSCLEHKIRQFNNFDRYSNELEKGHLTWSVLHSGKYSFSHL</sequence>
<feature type="non-terminal residue" evidence="2">
    <location>
        <position position="430"/>
    </location>
</feature>
<evidence type="ECO:0000313" key="3">
    <source>
        <dbReference type="Proteomes" id="UP000221165"/>
    </source>
</evidence>
<dbReference type="EMBL" id="MIGC01002150">
    <property type="protein sequence ID" value="PHJ21581.1"/>
    <property type="molecule type" value="Genomic_DNA"/>
</dbReference>